<accession>J9F7A2</accession>
<comment type="caution">
    <text evidence="2">The sequence shown here is derived from an EMBL/GenBank/DDBJ whole genome shotgun (WGS) entry which is preliminary data.</text>
</comment>
<dbReference type="AlphaFoldDB" id="J9F7A2"/>
<proteinExistence type="predicted"/>
<gene>
    <name evidence="2" type="ORF">EVA_21118</name>
</gene>
<evidence type="ECO:0000313" key="2">
    <source>
        <dbReference type="EMBL" id="EJW90776.1"/>
    </source>
</evidence>
<reference evidence="2" key="1">
    <citation type="journal article" date="2012" name="PLoS ONE">
        <title>Gene sets for utilization of primary and secondary nutrition supplies in the distal gut of endangered iberian lynx.</title>
        <authorList>
            <person name="Alcaide M."/>
            <person name="Messina E."/>
            <person name="Richter M."/>
            <person name="Bargiela R."/>
            <person name="Peplies J."/>
            <person name="Huws S.A."/>
            <person name="Newbold C.J."/>
            <person name="Golyshin P.N."/>
            <person name="Simon M.A."/>
            <person name="Lopez G."/>
            <person name="Yakimov M.M."/>
            <person name="Ferrer M."/>
        </authorList>
    </citation>
    <scope>NUCLEOTIDE SEQUENCE</scope>
</reference>
<evidence type="ECO:0000256" key="1">
    <source>
        <dbReference type="SAM" id="MobiDB-lite"/>
    </source>
</evidence>
<feature type="region of interest" description="Disordered" evidence="1">
    <location>
        <begin position="1"/>
        <end position="42"/>
    </location>
</feature>
<sequence>MHWTGRLPRWRSPTGPDPRAATLSPCTPCPVPPSGPTSCARR</sequence>
<name>J9F7A2_9ZZZZ</name>
<organism evidence="2">
    <name type="scientific">gut metagenome</name>
    <dbReference type="NCBI Taxonomy" id="749906"/>
    <lineage>
        <taxon>unclassified sequences</taxon>
        <taxon>metagenomes</taxon>
        <taxon>organismal metagenomes</taxon>
    </lineage>
</organism>
<protein>
    <submittedName>
        <fullName evidence="2">Uncharacterized protein</fullName>
    </submittedName>
</protein>
<dbReference type="EMBL" id="AMCI01008619">
    <property type="protein sequence ID" value="EJW90776.1"/>
    <property type="molecule type" value="Genomic_DNA"/>
</dbReference>